<organism evidence="1 2">
    <name type="scientific">Paenibacillus hexagrammi</name>
    <dbReference type="NCBI Taxonomy" id="2908839"/>
    <lineage>
        <taxon>Bacteria</taxon>
        <taxon>Bacillati</taxon>
        <taxon>Bacillota</taxon>
        <taxon>Bacilli</taxon>
        <taxon>Bacillales</taxon>
        <taxon>Paenibacillaceae</taxon>
        <taxon>Paenibacillus</taxon>
    </lineage>
</organism>
<name>A0ABY3SBN9_9BACL</name>
<accession>A0ABY3SBN9</accession>
<dbReference type="Proteomes" id="UP001649230">
    <property type="component" value="Chromosome"/>
</dbReference>
<evidence type="ECO:0000313" key="1">
    <source>
        <dbReference type="EMBL" id="UJF31398.1"/>
    </source>
</evidence>
<keyword evidence="2" id="KW-1185">Reference proteome</keyword>
<protein>
    <submittedName>
        <fullName evidence="1">Uncharacterized protein</fullName>
    </submittedName>
</protein>
<sequence>MGYGTTSIDVNYGGKTDTLNMLVKDLNSELTVKKLTADNSTISLWSGGAKSFYHNGRIIWMVVLWM</sequence>
<evidence type="ECO:0000313" key="2">
    <source>
        <dbReference type="Proteomes" id="UP001649230"/>
    </source>
</evidence>
<proteinExistence type="predicted"/>
<gene>
    <name evidence="1" type="ORF">L0M14_16325</name>
</gene>
<reference evidence="1 2" key="1">
    <citation type="journal article" date="2024" name="Int. J. Syst. Evol. Microbiol.">
        <title>Paenibacillus hexagrammi sp. nov., a novel bacterium isolated from the gut content of Hexagrammos agrammus.</title>
        <authorList>
            <person name="Jung H.K."/>
            <person name="Kim D.G."/>
            <person name="Zin H."/>
            <person name="Park J."/>
            <person name="Jung H."/>
            <person name="Kim Y.O."/>
            <person name="Kong H.J."/>
            <person name="Kim J.W."/>
            <person name="Kim Y.S."/>
        </authorList>
    </citation>
    <scope>NUCLEOTIDE SEQUENCE [LARGE SCALE GENOMIC DNA]</scope>
    <source>
        <strain evidence="1 2">YPD9-1</strain>
    </source>
</reference>
<dbReference type="RefSeq" id="WP_235117744.1">
    <property type="nucleotide sequence ID" value="NZ_CP090978.1"/>
</dbReference>
<dbReference type="EMBL" id="CP090978">
    <property type="protein sequence ID" value="UJF31398.1"/>
    <property type="molecule type" value="Genomic_DNA"/>
</dbReference>